<evidence type="ECO:0000256" key="6">
    <source>
        <dbReference type="ARBA" id="ARBA00022837"/>
    </source>
</evidence>
<dbReference type="AlphaFoldDB" id="A0A9P0A264"/>
<evidence type="ECO:0000256" key="3">
    <source>
        <dbReference type="ARBA" id="ARBA00022729"/>
    </source>
</evidence>
<dbReference type="InterPro" id="IPR002048">
    <property type="entry name" value="EF_hand_dom"/>
</dbReference>
<dbReference type="EMBL" id="OU963862">
    <property type="protein sequence ID" value="CAH0381721.1"/>
    <property type="molecule type" value="Genomic_DNA"/>
</dbReference>
<dbReference type="GO" id="GO:0015031">
    <property type="term" value="P:protein transport"/>
    <property type="evidence" value="ECO:0007669"/>
    <property type="project" value="UniProtKB-ARBA"/>
</dbReference>
<evidence type="ECO:0000256" key="2">
    <source>
        <dbReference type="ARBA" id="ARBA00022723"/>
    </source>
</evidence>
<protein>
    <recommendedName>
        <fullName evidence="11">Reticulocalbin-3</fullName>
    </recommendedName>
</protein>
<dbReference type="PROSITE" id="PS00018">
    <property type="entry name" value="EF_HAND_1"/>
    <property type="match status" value="4"/>
</dbReference>
<feature type="signal peptide" evidence="12">
    <location>
        <begin position="1"/>
        <end position="21"/>
    </location>
</feature>
<dbReference type="PROSITE" id="PS50222">
    <property type="entry name" value="EF_HAND_2"/>
    <property type="match status" value="2"/>
</dbReference>
<keyword evidence="7" id="KW-0325">Glycoprotein</keyword>
<accession>A0A9P0A264</accession>
<keyword evidence="4" id="KW-0677">Repeat</keyword>
<dbReference type="InterPro" id="IPR011992">
    <property type="entry name" value="EF-hand-dom_pair"/>
</dbReference>
<dbReference type="SMART" id="SM00054">
    <property type="entry name" value="EFh"/>
    <property type="match status" value="5"/>
</dbReference>
<feature type="domain" description="EF-hand" evidence="13">
    <location>
        <begin position="253"/>
        <end position="277"/>
    </location>
</feature>
<comment type="subunit">
    <text evidence="10">Interacts with PCSK6 (immature form including the propeptide); probably involved in the maturation and the secretion of PCSK6.</text>
</comment>
<dbReference type="SUPFAM" id="SSF47473">
    <property type="entry name" value="EF-hand"/>
    <property type="match status" value="2"/>
</dbReference>
<evidence type="ECO:0000256" key="5">
    <source>
        <dbReference type="ARBA" id="ARBA00022824"/>
    </source>
</evidence>
<keyword evidence="2" id="KW-0479">Metal-binding</keyword>
<dbReference type="PANTHER" id="PTHR10827:SF95">
    <property type="entry name" value="LD34388P"/>
    <property type="match status" value="1"/>
</dbReference>
<dbReference type="PANTHER" id="PTHR10827">
    <property type="entry name" value="RETICULOCALBIN"/>
    <property type="match status" value="1"/>
</dbReference>
<feature type="domain" description="EF-hand" evidence="13">
    <location>
        <begin position="278"/>
        <end position="313"/>
    </location>
</feature>
<reference evidence="14" key="1">
    <citation type="submission" date="2021-12" db="EMBL/GenBank/DDBJ databases">
        <authorList>
            <person name="King R."/>
        </authorList>
    </citation>
    <scope>NUCLEOTIDE SEQUENCE</scope>
</reference>
<evidence type="ECO:0000256" key="7">
    <source>
        <dbReference type="ARBA" id="ARBA00023180"/>
    </source>
</evidence>
<evidence type="ECO:0000256" key="8">
    <source>
        <dbReference type="ARBA" id="ARBA00023186"/>
    </source>
</evidence>
<evidence type="ECO:0000256" key="4">
    <source>
        <dbReference type="ARBA" id="ARBA00022737"/>
    </source>
</evidence>
<name>A0A9P0A264_BEMTA</name>
<evidence type="ECO:0000259" key="13">
    <source>
        <dbReference type="PROSITE" id="PS50222"/>
    </source>
</evidence>
<organism evidence="14 15">
    <name type="scientific">Bemisia tabaci</name>
    <name type="common">Sweetpotato whitefly</name>
    <name type="synonym">Aleurodes tabaci</name>
    <dbReference type="NCBI Taxonomy" id="7038"/>
    <lineage>
        <taxon>Eukaryota</taxon>
        <taxon>Metazoa</taxon>
        <taxon>Ecdysozoa</taxon>
        <taxon>Arthropoda</taxon>
        <taxon>Hexapoda</taxon>
        <taxon>Insecta</taxon>
        <taxon>Pterygota</taxon>
        <taxon>Neoptera</taxon>
        <taxon>Paraneoptera</taxon>
        <taxon>Hemiptera</taxon>
        <taxon>Sternorrhyncha</taxon>
        <taxon>Aleyrodoidea</taxon>
        <taxon>Aleyrodidae</taxon>
        <taxon>Aleyrodinae</taxon>
        <taxon>Bemisia</taxon>
    </lineage>
</organism>
<dbReference type="Proteomes" id="UP001152759">
    <property type="component" value="Chromosome 1"/>
</dbReference>
<feature type="chain" id="PRO_5040242894" description="Reticulocalbin-3" evidence="12">
    <location>
        <begin position="22"/>
        <end position="332"/>
    </location>
</feature>
<sequence>MEISLCITFLLLLFLTESTPAHVHSHVSKERIEDGVYSPIDRNHIQDGVHHSEFDHEAILGSTKEAEEFDQLPPEEAKRRLQILLTKMDLNNDKVIERNELLAWILRSFKMLAEEEANTRFEEGDENADGFLTWEEHLIDTYGSADADEKAMLDLYDDMMMKNDKAMFKAADKNHDDKLSKEEHLHFNQPEDYPEMFPLILQNTLDEKDMNKDGAIDFQEFIGEKGIYFSIFFGRQKNDKEWLIVEKEKFDSEYDKDKDGKLNSDEIISWVVPSNHEIAEEEVNHLFAAADEDNDGALSFNEILANYDTFVGSEATDYGEHLNNIHAFEDEL</sequence>
<keyword evidence="6" id="KW-0106">Calcium</keyword>
<dbReference type="CDD" id="cd16227">
    <property type="entry name" value="EFh_CREC_RCN2_like"/>
    <property type="match status" value="1"/>
</dbReference>
<comment type="function">
    <text evidence="9">Probable molecular chaperone assisting protein biosynthesis and transport in the endoplasmic reticulum. Required for the proper biosynthesis and transport of pulmonary surfactant-associated protein A/SP-A, pulmonary surfactant-associated protein D/SP-D and the lipid transporter ABCA3. By regulating both the proper expression and the degradation through the endoplasmic reticulum-associated protein degradation pathway of these proteins plays a crucial role in pulmonary surfactant homeostasis. Has an anti-fibrotic activity by negatively regulating the secretion of type I and type III collagens. This calcium-binding protein also transiently associates with immature PCSK6 and regulates its secretion.</text>
</comment>
<dbReference type="InterPro" id="IPR018247">
    <property type="entry name" value="EF_Hand_1_Ca_BS"/>
</dbReference>
<evidence type="ECO:0000256" key="10">
    <source>
        <dbReference type="ARBA" id="ARBA00063143"/>
    </source>
</evidence>
<evidence type="ECO:0000256" key="9">
    <source>
        <dbReference type="ARBA" id="ARBA00056975"/>
    </source>
</evidence>
<gene>
    <name evidence="14" type="ORF">BEMITA_LOCUS1340</name>
</gene>
<evidence type="ECO:0000256" key="1">
    <source>
        <dbReference type="ARBA" id="ARBA00004319"/>
    </source>
</evidence>
<proteinExistence type="predicted"/>
<evidence type="ECO:0000313" key="14">
    <source>
        <dbReference type="EMBL" id="CAH0381721.1"/>
    </source>
</evidence>
<evidence type="ECO:0000256" key="12">
    <source>
        <dbReference type="SAM" id="SignalP"/>
    </source>
</evidence>
<keyword evidence="15" id="KW-1185">Reference proteome</keyword>
<dbReference type="FunFam" id="1.10.238.10:FF:000104">
    <property type="entry name" value="calumenin isoform X1"/>
    <property type="match status" value="1"/>
</dbReference>
<dbReference type="GO" id="GO:0005788">
    <property type="term" value="C:endoplasmic reticulum lumen"/>
    <property type="evidence" value="ECO:0007669"/>
    <property type="project" value="UniProtKB-SubCell"/>
</dbReference>
<dbReference type="Gene3D" id="1.10.238.10">
    <property type="entry name" value="EF-hand"/>
    <property type="match status" value="3"/>
</dbReference>
<keyword evidence="8" id="KW-0143">Chaperone</keyword>
<keyword evidence="3 12" id="KW-0732">Signal</keyword>
<dbReference type="Pfam" id="PF13499">
    <property type="entry name" value="EF-hand_7"/>
    <property type="match status" value="1"/>
</dbReference>
<keyword evidence="5" id="KW-0256">Endoplasmic reticulum</keyword>
<dbReference type="GO" id="GO:0005509">
    <property type="term" value="F:calcium ion binding"/>
    <property type="evidence" value="ECO:0007669"/>
    <property type="project" value="InterPro"/>
</dbReference>
<evidence type="ECO:0000256" key="11">
    <source>
        <dbReference type="ARBA" id="ARBA00072696"/>
    </source>
</evidence>
<dbReference type="Pfam" id="PF13202">
    <property type="entry name" value="EF-hand_5"/>
    <property type="match status" value="1"/>
</dbReference>
<comment type="subcellular location">
    <subcellularLocation>
        <location evidence="1">Endoplasmic reticulum lumen</location>
    </subcellularLocation>
</comment>
<evidence type="ECO:0000313" key="15">
    <source>
        <dbReference type="Proteomes" id="UP001152759"/>
    </source>
</evidence>
<dbReference type="KEGG" id="btab:109044781"/>